<name>A0A7C3GLF4_9PROT</name>
<dbReference type="Proteomes" id="UP000886042">
    <property type="component" value="Unassembled WGS sequence"/>
</dbReference>
<proteinExistence type="predicted"/>
<sequence length="64" mass="7451">MFEHFENELQAAGFFYPPQKKALMVRNIRAPFIRAKMTEQEVRTMRGMIKTLAKGRGRHLGAKD</sequence>
<organism evidence="1">
    <name type="scientific">Hellea balneolensis</name>
    <dbReference type="NCBI Taxonomy" id="287478"/>
    <lineage>
        <taxon>Bacteria</taxon>
        <taxon>Pseudomonadati</taxon>
        <taxon>Pseudomonadota</taxon>
        <taxon>Alphaproteobacteria</taxon>
        <taxon>Maricaulales</taxon>
        <taxon>Robiginitomaculaceae</taxon>
        <taxon>Hellea</taxon>
    </lineage>
</organism>
<gene>
    <name evidence="1" type="ORF">ENJ46_03960</name>
</gene>
<dbReference type="EMBL" id="DRMN01000260">
    <property type="protein sequence ID" value="HFB55058.1"/>
    <property type="molecule type" value="Genomic_DNA"/>
</dbReference>
<dbReference type="AlphaFoldDB" id="A0A7C3GLF4"/>
<comment type="caution">
    <text evidence="1">The sequence shown here is derived from an EMBL/GenBank/DDBJ whole genome shotgun (WGS) entry which is preliminary data.</text>
</comment>
<reference evidence="1" key="1">
    <citation type="journal article" date="2020" name="mSystems">
        <title>Genome- and Community-Level Interaction Insights into Carbon Utilization and Element Cycling Functions of Hydrothermarchaeota in Hydrothermal Sediment.</title>
        <authorList>
            <person name="Zhou Z."/>
            <person name="Liu Y."/>
            <person name="Xu W."/>
            <person name="Pan J."/>
            <person name="Luo Z.H."/>
            <person name="Li M."/>
        </authorList>
    </citation>
    <scope>NUCLEOTIDE SEQUENCE [LARGE SCALE GENOMIC DNA]</scope>
    <source>
        <strain evidence="1">HyVt-489</strain>
    </source>
</reference>
<dbReference type="Gene3D" id="1.10.8.590">
    <property type="match status" value="1"/>
</dbReference>
<protein>
    <submittedName>
        <fullName evidence="1">Uncharacterized protein</fullName>
    </submittedName>
</protein>
<evidence type="ECO:0000313" key="1">
    <source>
        <dbReference type="EMBL" id="HFB55058.1"/>
    </source>
</evidence>
<accession>A0A7C3GLF4</accession>